<dbReference type="Proteomes" id="UP000436088">
    <property type="component" value="Unassembled WGS sequence"/>
</dbReference>
<dbReference type="GO" id="GO:0005524">
    <property type="term" value="F:ATP binding"/>
    <property type="evidence" value="ECO:0007669"/>
    <property type="project" value="UniProtKB-KW"/>
</dbReference>
<evidence type="ECO:0000256" key="2">
    <source>
        <dbReference type="ARBA" id="ARBA00022679"/>
    </source>
</evidence>
<comment type="caution">
    <text evidence="7">The sequence shown here is derived from an EMBL/GenBank/DDBJ whole genome shotgun (WGS) entry which is preliminary data.</text>
</comment>
<keyword evidence="1" id="KW-0723">Serine/threonine-protein kinase</keyword>
<dbReference type="OrthoDB" id="1725979at2759"/>
<evidence type="ECO:0000313" key="8">
    <source>
        <dbReference type="Proteomes" id="UP000436088"/>
    </source>
</evidence>
<keyword evidence="8" id="KW-1185">Reference proteome</keyword>
<proteinExistence type="predicted"/>
<evidence type="ECO:0000313" key="7">
    <source>
        <dbReference type="EMBL" id="KAE8735258.1"/>
    </source>
</evidence>
<dbReference type="FunFam" id="3.30.200.20:FF:000063">
    <property type="entry name" value="Non-specific serine/threonine protein kinase"/>
    <property type="match status" value="1"/>
</dbReference>
<sequence length="175" mass="19628">MEAAFKPEVNGELDTQNFMKCDEQLDPPASARTGSGSSRKMFLTPKDLSVVGYTYKNFDAVKGLHHFVDFNNPSTEQPSVDAIYSSGRPAGDLGVGYPTKWSAEETVCRCLLQVIPCCHKVTFQDLQFLWSGCIRLLESPCILKKVSKTSFPVDWWDKGNSCFLFFPAERAVWEV</sequence>
<keyword evidence="2" id="KW-0808">Transferase</keyword>
<organism evidence="7 8">
    <name type="scientific">Hibiscus syriacus</name>
    <name type="common">Rose of Sharon</name>
    <dbReference type="NCBI Taxonomy" id="106335"/>
    <lineage>
        <taxon>Eukaryota</taxon>
        <taxon>Viridiplantae</taxon>
        <taxon>Streptophyta</taxon>
        <taxon>Embryophyta</taxon>
        <taxon>Tracheophyta</taxon>
        <taxon>Spermatophyta</taxon>
        <taxon>Magnoliopsida</taxon>
        <taxon>eudicotyledons</taxon>
        <taxon>Gunneridae</taxon>
        <taxon>Pentapetalae</taxon>
        <taxon>rosids</taxon>
        <taxon>malvids</taxon>
        <taxon>Malvales</taxon>
        <taxon>Malvaceae</taxon>
        <taxon>Malvoideae</taxon>
        <taxon>Hibiscus</taxon>
    </lineage>
</organism>
<evidence type="ECO:0000256" key="1">
    <source>
        <dbReference type="ARBA" id="ARBA00022527"/>
    </source>
</evidence>
<keyword evidence="3" id="KW-0547">Nucleotide-binding</keyword>
<dbReference type="GO" id="GO:0004674">
    <property type="term" value="F:protein serine/threonine kinase activity"/>
    <property type="evidence" value="ECO:0007669"/>
    <property type="project" value="UniProtKB-KW"/>
</dbReference>
<evidence type="ECO:0000256" key="5">
    <source>
        <dbReference type="ARBA" id="ARBA00022840"/>
    </source>
</evidence>
<keyword evidence="5" id="KW-0067">ATP-binding</keyword>
<dbReference type="InterPro" id="IPR000961">
    <property type="entry name" value="AGC-kinase_C"/>
</dbReference>
<accession>A0A6A3D5R6</accession>
<keyword evidence="4" id="KW-0418">Kinase</keyword>
<feature type="domain" description="AGC-kinase C-terminal" evidence="6">
    <location>
        <begin position="1"/>
        <end position="65"/>
    </location>
</feature>
<evidence type="ECO:0000256" key="3">
    <source>
        <dbReference type="ARBA" id="ARBA00022741"/>
    </source>
</evidence>
<dbReference type="PROSITE" id="PS51285">
    <property type="entry name" value="AGC_KINASE_CTER"/>
    <property type="match status" value="1"/>
</dbReference>
<dbReference type="EMBL" id="VEPZ02000032">
    <property type="protein sequence ID" value="KAE8735258.1"/>
    <property type="molecule type" value="Genomic_DNA"/>
</dbReference>
<gene>
    <name evidence="7" type="ORF">F3Y22_tig00000340pilonHSYRG00127</name>
</gene>
<protein>
    <recommendedName>
        <fullName evidence="6">AGC-kinase C-terminal domain-containing protein</fullName>
    </recommendedName>
</protein>
<reference evidence="7" key="1">
    <citation type="submission" date="2019-09" db="EMBL/GenBank/DDBJ databases">
        <title>Draft genome information of white flower Hibiscus syriacus.</title>
        <authorList>
            <person name="Kim Y.-M."/>
        </authorList>
    </citation>
    <scope>NUCLEOTIDE SEQUENCE [LARGE SCALE GENOMIC DNA]</scope>
    <source>
        <strain evidence="7">YM2019G1</strain>
    </source>
</reference>
<name>A0A6A3D5R6_HIBSY</name>
<evidence type="ECO:0000256" key="4">
    <source>
        <dbReference type="ARBA" id="ARBA00022777"/>
    </source>
</evidence>
<evidence type="ECO:0000259" key="6">
    <source>
        <dbReference type="PROSITE" id="PS51285"/>
    </source>
</evidence>
<dbReference type="AlphaFoldDB" id="A0A6A3D5R6"/>